<dbReference type="EMBL" id="JACPNR010000007">
    <property type="protein sequence ID" value="MBI2678347.1"/>
    <property type="molecule type" value="Genomic_DNA"/>
</dbReference>
<dbReference type="InterPro" id="IPR011990">
    <property type="entry name" value="TPR-like_helical_dom_sf"/>
</dbReference>
<evidence type="ECO:0000313" key="4">
    <source>
        <dbReference type="Proteomes" id="UP000779809"/>
    </source>
</evidence>
<evidence type="ECO:0000256" key="2">
    <source>
        <dbReference type="SAM" id="SignalP"/>
    </source>
</evidence>
<keyword evidence="2" id="KW-0732">Signal</keyword>
<reference evidence="3" key="1">
    <citation type="submission" date="2020-07" db="EMBL/GenBank/DDBJ databases">
        <title>Huge and variable diversity of episymbiotic CPR bacteria and DPANN archaea in groundwater ecosystems.</title>
        <authorList>
            <person name="He C.Y."/>
            <person name="Keren R."/>
            <person name="Whittaker M."/>
            <person name="Farag I.F."/>
            <person name="Doudna J."/>
            <person name="Cate J.H.D."/>
            <person name="Banfield J.F."/>
        </authorList>
    </citation>
    <scope>NUCLEOTIDE SEQUENCE</scope>
    <source>
        <strain evidence="3">NC_groundwater_580_Pr5_B-0.1um_64_19</strain>
    </source>
</reference>
<accession>A0A932A871</accession>
<evidence type="ECO:0000256" key="1">
    <source>
        <dbReference type="PROSITE-ProRule" id="PRU00339"/>
    </source>
</evidence>
<feature type="signal peptide" evidence="2">
    <location>
        <begin position="1"/>
        <end position="23"/>
    </location>
</feature>
<feature type="repeat" description="TPR" evidence="1">
    <location>
        <begin position="321"/>
        <end position="354"/>
    </location>
</feature>
<dbReference type="Pfam" id="PF13432">
    <property type="entry name" value="TPR_16"/>
    <property type="match status" value="2"/>
</dbReference>
<dbReference type="Pfam" id="PF13181">
    <property type="entry name" value="TPR_8"/>
    <property type="match status" value="1"/>
</dbReference>
<dbReference type="PANTHER" id="PTHR12558">
    <property type="entry name" value="CELL DIVISION CYCLE 16,23,27"/>
    <property type="match status" value="1"/>
</dbReference>
<dbReference type="AlphaFoldDB" id="A0A932A871"/>
<dbReference type="PROSITE" id="PS50005">
    <property type="entry name" value="TPR"/>
    <property type="match status" value="2"/>
</dbReference>
<dbReference type="Proteomes" id="UP000779809">
    <property type="component" value="Unassembled WGS sequence"/>
</dbReference>
<dbReference type="PANTHER" id="PTHR12558:SF13">
    <property type="entry name" value="CELL DIVISION CYCLE PROTEIN 27 HOMOLOG"/>
    <property type="match status" value="1"/>
</dbReference>
<evidence type="ECO:0000313" key="3">
    <source>
        <dbReference type="EMBL" id="MBI2678347.1"/>
    </source>
</evidence>
<dbReference type="Gene3D" id="1.25.40.10">
    <property type="entry name" value="Tetratricopeptide repeat domain"/>
    <property type="match status" value="3"/>
</dbReference>
<organism evidence="3 4">
    <name type="scientific">Candidatus Korobacter versatilis</name>
    <dbReference type="NCBI Taxonomy" id="658062"/>
    <lineage>
        <taxon>Bacteria</taxon>
        <taxon>Pseudomonadati</taxon>
        <taxon>Acidobacteriota</taxon>
        <taxon>Terriglobia</taxon>
        <taxon>Terriglobales</taxon>
        <taxon>Candidatus Korobacteraceae</taxon>
        <taxon>Candidatus Korobacter</taxon>
    </lineage>
</organism>
<protein>
    <submittedName>
        <fullName evidence="3">Tetratricopeptide repeat protein</fullName>
    </submittedName>
</protein>
<gene>
    <name evidence="3" type="ORF">HYX28_06165</name>
</gene>
<comment type="caution">
    <text evidence="3">The sequence shown here is derived from an EMBL/GenBank/DDBJ whole genome shotgun (WGS) entry which is preliminary data.</text>
</comment>
<feature type="chain" id="PRO_5036955698" evidence="2">
    <location>
        <begin position="24"/>
        <end position="365"/>
    </location>
</feature>
<keyword evidence="1" id="KW-0802">TPR repeat</keyword>
<dbReference type="SUPFAM" id="SSF48452">
    <property type="entry name" value="TPR-like"/>
    <property type="match status" value="1"/>
</dbReference>
<name>A0A932A871_9BACT</name>
<dbReference type="InterPro" id="IPR019734">
    <property type="entry name" value="TPR_rpt"/>
</dbReference>
<sequence length="365" mass="40439">MKILWPAVRVAAAVLSICGVVLALDPVKTVPPDPVALMEAGHYKKARAIVDARFRANPNDAESLYLEARVKNAFGAPEEALKLAERALELNKKNVNYHGALAQLYGDKAQQANFLEQVVFARKVKGHLEEAVALDPKNWKSRDGLIQYYLLAPSIVGGDKEKAQKIADAAVQDDPAHGWMMQARIALQNKDYAKAESAYLSALKADPQNFAATVALGNFYLQDAVKKYVMTEKYGRDAIRLDPTRAQGYSLVAAQMIYRGNTGADLDAVLAQAEKANPDDWSPYYFAGRVLIAVGKDFDRAERYLRKYLQQEPEGNAPKLAYAHWRLGQMYQKSAKKDLAIAELEACLKAEPNFEPAKKDLKALK</sequence>
<feature type="repeat" description="TPR" evidence="1">
    <location>
        <begin position="176"/>
        <end position="209"/>
    </location>
</feature>
<proteinExistence type="predicted"/>
<dbReference type="SMART" id="SM00028">
    <property type="entry name" value="TPR"/>
    <property type="match status" value="3"/>
</dbReference>